<evidence type="ECO:0000256" key="7">
    <source>
        <dbReference type="ARBA" id="ARBA00049339"/>
    </source>
</evidence>
<comment type="caution">
    <text evidence="8">Lacks conserved residue(s) required for the propagation of feature annotation.</text>
</comment>
<dbReference type="RefSeq" id="WP_125138290.1">
    <property type="nucleotide sequence ID" value="NZ_LR130778.1"/>
</dbReference>
<dbReference type="PANTHER" id="PTHR11956:SF5">
    <property type="entry name" value="ARGININE--TRNA LIGASE, CYTOPLASMIC"/>
    <property type="match status" value="1"/>
</dbReference>
<accession>A0A3P7P2J9</accession>
<evidence type="ECO:0000256" key="2">
    <source>
        <dbReference type="ARBA" id="ARBA00022598"/>
    </source>
</evidence>
<evidence type="ECO:0000313" key="12">
    <source>
        <dbReference type="EMBL" id="VDN49305.1"/>
    </source>
</evidence>
<dbReference type="KEGG" id="cbar:PATL70BA_3375"/>
<dbReference type="Pfam" id="PF00750">
    <property type="entry name" value="tRNA-synt_1d"/>
    <property type="match status" value="1"/>
</dbReference>
<dbReference type="EC" id="6.1.1.19" evidence="8"/>
<evidence type="ECO:0000256" key="9">
    <source>
        <dbReference type="RuleBase" id="RU363038"/>
    </source>
</evidence>
<dbReference type="Proteomes" id="UP000279029">
    <property type="component" value="Chromosome"/>
</dbReference>
<dbReference type="Gene3D" id="1.10.730.10">
    <property type="entry name" value="Isoleucyl-tRNA Synthetase, Domain 1"/>
    <property type="match status" value="1"/>
</dbReference>
<feature type="domain" description="Arginyl tRNA synthetase N-terminal" evidence="11">
    <location>
        <begin position="2"/>
        <end position="80"/>
    </location>
</feature>
<dbReference type="OrthoDB" id="9805987at2"/>
<dbReference type="HAMAP" id="MF_00123">
    <property type="entry name" value="Arg_tRNA_synth"/>
    <property type="match status" value="1"/>
</dbReference>
<dbReference type="PANTHER" id="PTHR11956">
    <property type="entry name" value="ARGINYL-TRNA SYNTHETASE"/>
    <property type="match status" value="1"/>
</dbReference>
<keyword evidence="4 8" id="KW-0067">ATP-binding</keyword>
<evidence type="ECO:0000259" key="10">
    <source>
        <dbReference type="SMART" id="SM00836"/>
    </source>
</evidence>
<gene>
    <name evidence="8 12" type="primary">argS</name>
    <name evidence="12" type="ORF">PATL70BA_3375</name>
</gene>
<comment type="similarity">
    <text evidence="1 8 9">Belongs to the class-I aminoacyl-tRNA synthetase family.</text>
</comment>
<dbReference type="SUPFAM" id="SSF47323">
    <property type="entry name" value="Anticodon-binding domain of a subclass of class I aminoacyl-tRNA synthetases"/>
    <property type="match status" value="1"/>
</dbReference>
<dbReference type="InterPro" id="IPR005148">
    <property type="entry name" value="Arg-tRNA-synth_N"/>
</dbReference>
<keyword evidence="13" id="KW-1185">Reference proteome</keyword>
<dbReference type="EMBL" id="LR130778">
    <property type="protein sequence ID" value="VDN49305.1"/>
    <property type="molecule type" value="Genomic_DNA"/>
</dbReference>
<dbReference type="Pfam" id="PF05746">
    <property type="entry name" value="DALR_1"/>
    <property type="match status" value="1"/>
</dbReference>
<evidence type="ECO:0000256" key="4">
    <source>
        <dbReference type="ARBA" id="ARBA00022840"/>
    </source>
</evidence>
<evidence type="ECO:0000256" key="3">
    <source>
        <dbReference type="ARBA" id="ARBA00022741"/>
    </source>
</evidence>
<comment type="subunit">
    <text evidence="8">Monomer.</text>
</comment>
<reference evidence="12 13" key="1">
    <citation type="submission" date="2018-09" db="EMBL/GenBank/DDBJ databases">
        <authorList>
            <person name="Postec A."/>
        </authorList>
    </citation>
    <scope>NUCLEOTIDE SEQUENCE [LARGE SCALE GENOMIC DNA]</scope>
    <source>
        <strain evidence="12">70B-A</strain>
    </source>
</reference>
<dbReference type="PRINTS" id="PR01038">
    <property type="entry name" value="TRNASYNTHARG"/>
</dbReference>
<dbReference type="AlphaFoldDB" id="A0A3P7P2J9"/>
<proteinExistence type="inferred from homology"/>
<dbReference type="SUPFAM" id="SSF55190">
    <property type="entry name" value="Arginyl-tRNA synthetase (ArgRS), N-terminal 'additional' domain"/>
    <property type="match status" value="1"/>
</dbReference>
<dbReference type="Gene3D" id="3.40.50.620">
    <property type="entry name" value="HUPs"/>
    <property type="match status" value="1"/>
</dbReference>
<dbReference type="InterPro" id="IPR036695">
    <property type="entry name" value="Arg-tRNA-synth_N_sf"/>
</dbReference>
<dbReference type="SUPFAM" id="SSF52374">
    <property type="entry name" value="Nucleotidylyl transferase"/>
    <property type="match status" value="1"/>
</dbReference>
<protein>
    <recommendedName>
        <fullName evidence="8">Arginine--tRNA ligase</fullName>
        <ecNumber evidence="8">6.1.1.19</ecNumber>
    </recommendedName>
    <alternativeName>
        <fullName evidence="8">Arginyl-tRNA synthetase</fullName>
        <shortName evidence="8">ArgRS</shortName>
    </alternativeName>
</protein>
<evidence type="ECO:0000313" key="13">
    <source>
        <dbReference type="Proteomes" id="UP000279029"/>
    </source>
</evidence>
<keyword evidence="2 8" id="KW-0436">Ligase</keyword>
<dbReference type="InterPro" id="IPR008909">
    <property type="entry name" value="DALR_anticod-bd"/>
</dbReference>
<dbReference type="FunFam" id="1.10.730.10:FF:000006">
    <property type="entry name" value="Arginyl-tRNA synthetase 2, mitochondrial"/>
    <property type="match status" value="1"/>
</dbReference>
<organism evidence="12 13">
    <name type="scientific">Petrocella atlantisensis</name>
    <dbReference type="NCBI Taxonomy" id="2173034"/>
    <lineage>
        <taxon>Bacteria</taxon>
        <taxon>Bacillati</taxon>
        <taxon>Bacillota</taxon>
        <taxon>Clostridia</taxon>
        <taxon>Lachnospirales</taxon>
        <taxon>Vallitaleaceae</taxon>
        <taxon>Petrocella</taxon>
    </lineage>
</organism>
<keyword evidence="5 8" id="KW-0648">Protein biosynthesis</keyword>
<dbReference type="SMART" id="SM01016">
    <property type="entry name" value="Arg_tRNA_synt_N"/>
    <property type="match status" value="1"/>
</dbReference>
<comment type="subcellular location">
    <subcellularLocation>
        <location evidence="8">Cytoplasm</location>
    </subcellularLocation>
</comment>
<evidence type="ECO:0000256" key="6">
    <source>
        <dbReference type="ARBA" id="ARBA00023146"/>
    </source>
</evidence>
<dbReference type="SMART" id="SM00836">
    <property type="entry name" value="DALR_1"/>
    <property type="match status" value="1"/>
</dbReference>
<dbReference type="GO" id="GO:0005737">
    <property type="term" value="C:cytoplasm"/>
    <property type="evidence" value="ECO:0007669"/>
    <property type="project" value="UniProtKB-SubCell"/>
</dbReference>
<keyword evidence="3 8" id="KW-0547">Nucleotide-binding</keyword>
<evidence type="ECO:0000256" key="1">
    <source>
        <dbReference type="ARBA" id="ARBA00005594"/>
    </source>
</evidence>
<dbReference type="InterPro" id="IPR014729">
    <property type="entry name" value="Rossmann-like_a/b/a_fold"/>
</dbReference>
<dbReference type="InterPro" id="IPR035684">
    <property type="entry name" value="ArgRS_core"/>
</dbReference>
<sequence length="557" mass="63710">MNYFKEAIKNKIEQKYSEIDVVFSVAPDVKTGHISIPCFTFSRVFRRSPGDIALELSTIINELDFIDKAEVKGGYLNCFIGKEQLFQNIIEDVLERKEHYGSSESGNGKSVLIEHTSINPNASPHVGRARNAMVGDTIVRLLKFEGYNVEVHYFVNDIGKQIAMLLLGSRDKSNITFKDLLDIYIDFNNQLKESPAIEDEVFEMLYQLENGNKDVRDEFRKLVQICIDGQTAIFKMLGIEYDVFDYESDYLFNERLNEVIEAFKGTGYLEEDEDGRYVLNQAKYDLATKSPYLVLTRKDKTSLYPLRDIAYTIDKVNKDKDKNIIILGEDQKLYHKQIEAALDVLGYKAPEPVHYSFVLLAEGKMATRSGTVVLLEDFMEEALEKAKSEILKRREEVDDETAKAIACGAVKYSILKTSNDKNVTFDWESALSFEGDSGPYLQYSFARIKSIERKMSNVIFDKVEYELLEAVEELELIIELSKMPEIIQTAMNHLSPHIVATYLFSVTQKFSKFYHNHSVINAASNDLMIARYNLVLAVKQVISNCFLILGIEEIEQM</sequence>
<dbReference type="GO" id="GO:0005524">
    <property type="term" value="F:ATP binding"/>
    <property type="evidence" value="ECO:0007669"/>
    <property type="project" value="UniProtKB-UniRule"/>
</dbReference>
<comment type="catalytic activity">
    <reaction evidence="7 8">
        <text>tRNA(Arg) + L-arginine + ATP = L-arginyl-tRNA(Arg) + AMP + diphosphate</text>
        <dbReference type="Rhea" id="RHEA:20301"/>
        <dbReference type="Rhea" id="RHEA-COMP:9658"/>
        <dbReference type="Rhea" id="RHEA-COMP:9673"/>
        <dbReference type="ChEBI" id="CHEBI:30616"/>
        <dbReference type="ChEBI" id="CHEBI:32682"/>
        <dbReference type="ChEBI" id="CHEBI:33019"/>
        <dbReference type="ChEBI" id="CHEBI:78442"/>
        <dbReference type="ChEBI" id="CHEBI:78513"/>
        <dbReference type="ChEBI" id="CHEBI:456215"/>
        <dbReference type="EC" id="6.1.1.19"/>
    </reaction>
</comment>
<dbReference type="Pfam" id="PF03485">
    <property type="entry name" value="Arg_tRNA_synt_N"/>
    <property type="match status" value="1"/>
</dbReference>
<dbReference type="GO" id="GO:0004814">
    <property type="term" value="F:arginine-tRNA ligase activity"/>
    <property type="evidence" value="ECO:0007669"/>
    <property type="project" value="UniProtKB-UniRule"/>
</dbReference>
<evidence type="ECO:0000256" key="5">
    <source>
        <dbReference type="ARBA" id="ARBA00022917"/>
    </source>
</evidence>
<dbReference type="GO" id="GO:0006420">
    <property type="term" value="P:arginyl-tRNA aminoacylation"/>
    <property type="evidence" value="ECO:0007669"/>
    <property type="project" value="UniProtKB-UniRule"/>
</dbReference>
<keyword evidence="8" id="KW-0963">Cytoplasm</keyword>
<dbReference type="InterPro" id="IPR009080">
    <property type="entry name" value="tRNAsynth_Ia_anticodon-bd"/>
</dbReference>
<dbReference type="NCBIfam" id="TIGR00456">
    <property type="entry name" value="argS"/>
    <property type="match status" value="1"/>
</dbReference>
<name>A0A3P7P2J9_9FIRM</name>
<dbReference type="Gene3D" id="3.30.1360.70">
    <property type="entry name" value="Arginyl tRNA synthetase N-terminal domain"/>
    <property type="match status" value="1"/>
</dbReference>
<evidence type="ECO:0000256" key="8">
    <source>
        <dbReference type="HAMAP-Rule" id="MF_00123"/>
    </source>
</evidence>
<dbReference type="InterPro" id="IPR001278">
    <property type="entry name" value="Arg-tRNA-ligase"/>
</dbReference>
<feature type="domain" description="DALR anticodon binding" evidence="10">
    <location>
        <begin position="441"/>
        <end position="557"/>
    </location>
</feature>
<evidence type="ECO:0000259" key="11">
    <source>
        <dbReference type="SMART" id="SM01016"/>
    </source>
</evidence>
<keyword evidence="6 8" id="KW-0030">Aminoacyl-tRNA synthetase</keyword>